<dbReference type="PATRIC" id="fig|1365257.3.peg.3089"/>
<dbReference type="AlphaFoldDB" id="A0A162BP67"/>
<evidence type="ECO:0000313" key="4">
    <source>
        <dbReference type="EMBL" id="KZN65007.1"/>
    </source>
</evidence>
<dbReference type="InterPro" id="IPR000182">
    <property type="entry name" value="GNAT_dom"/>
</dbReference>
<dbReference type="Gene3D" id="3.40.630.30">
    <property type="match status" value="1"/>
</dbReference>
<evidence type="ECO:0000256" key="2">
    <source>
        <dbReference type="ARBA" id="ARBA00023315"/>
    </source>
</evidence>
<proteinExistence type="predicted"/>
<dbReference type="Proteomes" id="UP000076661">
    <property type="component" value="Unassembled WGS sequence"/>
</dbReference>
<feature type="domain" description="N-acetyltransferase" evidence="3">
    <location>
        <begin position="1"/>
        <end position="142"/>
    </location>
</feature>
<dbReference type="Pfam" id="PF13673">
    <property type="entry name" value="Acetyltransf_10"/>
    <property type="match status" value="1"/>
</dbReference>
<dbReference type="PANTHER" id="PTHR43800:SF1">
    <property type="entry name" value="PEPTIDYL-LYSINE N-ACETYLTRANSFERASE YJAB"/>
    <property type="match status" value="1"/>
</dbReference>
<sequence>MIRESAKADLESVLLVWLAASEQSHHFVPATFWREQLDSMKDVYLPSSKNYVYVKDHKIVGFYALVDNTLAAIFVLPERQGQGIGKKLIKDAKRRCSSLQLAVYKRNVASVAFYKKQGFVIAGEELEQVTGQQQFIMRWQNTVDA</sequence>
<dbReference type="PANTHER" id="PTHR43800">
    <property type="entry name" value="PEPTIDYL-LYSINE N-ACETYLTRANSFERASE YJAB"/>
    <property type="match status" value="1"/>
</dbReference>
<dbReference type="NCBIfam" id="NF007853">
    <property type="entry name" value="PRK10562.1"/>
    <property type="match status" value="1"/>
</dbReference>
<reference evidence="4 5" key="1">
    <citation type="submission" date="2013-07" db="EMBL/GenBank/DDBJ databases">
        <title>Comparative Genomic and Metabolomic Analysis of Twelve Strains of Pseudoalteromonas luteoviolacea.</title>
        <authorList>
            <person name="Vynne N.G."/>
            <person name="Mansson M."/>
            <person name="Gram L."/>
        </authorList>
    </citation>
    <scope>NUCLEOTIDE SEQUENCE [LARGE SCALE GENOMIC DNA]</scope>
    <source>
        <strain evidence="4 5">S4060-1</strain>
    </source>
</reference>
<evidence type="ECO:0000256" key="1">
    <source>
        <dbReference type="ARBA" id="ARBA00022679"/>
    </source>
</evidence>
<gene>
    <name evidence="4" type="ORF">N478_03095</name>
</gene>
<accession>A0A162BP67</accession>
<evidence type="ECO:0000259" key="3">
    <source>
        <dbReference type="PROSITE" id="PS51186"/>
    </source>
</evidence>
<organism evidence="4 5">
    <name type="scientific">Pseudoalteromonas luteoviolacea S4060-1</name>
    <dbReference type="NCBI Taxonomy" id="1365257"/>
    <lineage>
        <taxon>Bacteria</taxon>
        <taxon>Pseudomonadati</taxon>
        <taxon>Pseudomonadota</taxon>
        <taxon>Gammaproteobacteria</taxon>
        <taxon>Alteromonadales</taxon>
        <taxon>Pseudoalteromonadaceae</taxon>
        <taxon>Pseudoalteromonas</taxon>
    </lineage>
</organism>
<dbReference type="SUPFAM" id="SSF55729">
    <property type="entry name" value="Acyl-CoA N-acyltransferases (Nat)"/>
    <property type="match status" value="1"/>
</dbReference>
<name>A0A162BP67_9GAMM</name>
<keyword evidence="1" id="KW-0808">Transferase</keyword>
<dbReference type="CDD" id="cd04301">
    <property type="entry name" value="NAT_SF"/>
    <property type="match status" value="1"/>
</dbReference>
<evidence type="ECO:0000313" key="5">
    <source>
        <dbReference type="Proteomes" id="UP000076661"/>
    </source>
</evidence>
<comment type="caution">
    <text evidence="4">The sequence shown here is derived from an EMBL/GenBank/DDBJ whole genome shotgun (WGS) entry which is preliminary data.</text>
</comment>
<dbReference type="GO" id="GO:0016747">
    <property type="term" value="F:acyltransferase activity, transferring groups other than amino-acyl groups"/>
    <property type="evidence" value="ECO:0007669"/>
    <property type="project" value="InterPro"/>
</dbReference>
<keyword evidence="2" id="KW-0012">Acyltransferase</keyword>
<dbReference type="EMBL" id="AUXX01000023">
    <property type="protein sequence ID" value="KZN65007.1"/>
    <property type="molecule type" value="Genomic_DNA"/>
</dbReference>
<dbReference type="PROSITE" id="PS51186">
    <property type="entry name" value="GNAT"/>
    <property type="match status" value="1"/>
</dbReference>
<dbReference type="InterPro" id="IPR016181">
    <property type="entry name" value="Acyl_CoA_acyltransferase"/>
</dbReference>
<dbReference type="RefSeq" id="WP_063372230.1">
    <property type="nucleotide sequence ID" value="NZ_AUXX01000023.1"/>
</dbReference>
<protein>
    <recommendedName>
        <fullName evidence="3">N-acetyltransferase domain-containing protein</fullName>
    </recommendedName>
</protein>